<dbReference type="EMBL" id="JACXIZ010000064">
    <property type="protein sequence ID" value="MBD2848382.1"/>
    <property type="molecule type" value="Genomic_DNA"/>
</dbReference>
<keyword evidence="6 7" id="KW-0472">Membrane</keyword>
<comment type="subcellular location">
    <subcellularLocation>
        <location evidence="1 7">Cell membrane</location>
        <topology evidence="1 7">Multi-pass membrane protein</topology>
    </subcellularLocation>
</comment>
<evidence type="ECO:0000256" key="4">
    <source>
        <dbReference type="ARBA" id="ARBA00022692"/>
    </source>
</evidence>
<organism evidence="9 10">
    <name type="scientific">Paenibacillus sabuli</name>
    <dbReference type="NCBI Taxonomy" id="2772509"/>
    <lineage>
        <taxon>Bacteria</taxon>
        <taxon>Bacillati</taxon>
        <taxon>Bacillota</taxon>
        <taxon>Bacilli</taxon>
        <taxon>Bacillales</taxon>
        <taxon>Paenibacillaceae</taxon>
        <taxon>Paenibacillus</taxon>
    </lineage>
</organism>
<dbReference type="SUPFAM" id="SSF161098">
    <property type="entry name" value="MetI-like"/>
    <property type="match status" value="1"/>
</dbReference>
<feature type="transmembrane region" description="Helical" evidence="7">
    <location>
        <begin position="239"/>
        <end position="259"/>
    </location>
</feature>
<feature type="transmembrane region" description="Helical" evidence="7">
    <location>
        <begin position="180"/>
        <end position="204"/>
    </location>
</feature>
<comment type="caution">
    <text evidence="9">The sequence shown here is derived from an EMBL/GenBank/DDBJ whole genome shotgun (WGS) entry which is preliminary data.</text>
</comment>
<dbReference type="PROSITE" id="PS50928">
    <property type="entry name" value="ABC_TM1"/>
    <property type="match status" value="1"/>
</dbReference>
<evidence type="ECO:0000259" key="8">
    <source>
        <dbReference type="PROSITE" id="PS50928"/>
    </source>
</evidence>
<dbReference type="GO" id="GO:0005886">
    <property type="term" value="C:plasma membrane"/>
    <property type="evidence" value="ECO:0007669"/>
    <property type="project" value="UniProtKB-SubCell"/>
</dbReference>
<dbReference type="GO" id="GO:0055085">
    <property type="term" value="P:transmembrane transport"/>
    <property type="evidence" value="ECO:0007669"/>
    <property type="project" value="InterPro"/>
</dbReference>
<dbReference type="InterPro" id="IPR035906">
    <property type="entry name" value="MetI-like_sf"/>
</dbReference>
<dbReference type="PANTHER" id="PTHR43744">
    <property type="entry name" value="ABC TRANSPORTER PERMEASE PROTEIN MG189-RELATED-RELATED"/>
    <property type="match status" value="1"/>
</dbReference>
<evidence type="ECO:0000256" key="2">
    <source>
        <dbReference type="ARBA" id="ARBA00022448"/>
    </source>
</evidence>
<evidence type="ECO:0000256" key="5">
    <source>
        <dbReference type="ARBA" id="ARBA00022989"/>
    </source>
</evidence>
<dbReference type="Gene3D" id="1.10.3720.10">
    <property type="entry name" value="MetI-like"/>
    <property type="match status" value="1"/>
</dbReference>
<dbReference type="PANTHER" id="PTHR43744:SF12">
    <property type="entry name" value="ABC TRANSPORTER PERMEASE PROTEIN MG189-RELATED"/>
    <property type="match status" value="1"/>
</dbReference>
<accession>A0A927BWY2</accession>
<evidence type="ECO:0000256" key="3">
    <source>
        <dbReference type="ARBA" id="ARBA00022475"/>
    </source>
</evidence>
<dbReference type="InterPro" id="IPR000515">
    <property type="entry name" value="MetI-like"/>
</dbReference>
<dbReference type="Pfam" id="PF00528">
    <property type="entry name" value="BPD_transp_1"/>
    <property type="match status" value="1"/>
</dbReference>
<feature type="transmembrane region" description="Helical" evidence="7">
    <location>
        <begin position="73"/>
        <end position="94"/>
    </location>
</feature>
<dbReference type="AlphaFoldDB" id="A0A927BWY2"/>
<proteinExistence type="inferred from homology"/>
<keyword evidence="3" id="KW-1003">Cell membrane</keyword>
<evidence type="ECO:0000313" key="9">
    <source>
        <dbReference type="EMBL" id="MBD2848382.1"/>
    </source>
</evidence>
<reference evidence="9" key="1">
    <citation type="submission" date="2020-09" db="EMBL/GenBank/DDBJ databases">
        <title>A novel bacterium of genus Paenibacillus, isolated from South China Sea.</title>
        <authorList>
            <person name="Huang H."/>
            <person name="Mo K."/>
            <person name="Hu Y."/>
        </authorList>
    </citation>
    <scope>NUCLEOTIDE SEQUENCE</scope>
    <source>
        <strain evidence="9">IB182496</strain>
    </source>
</reference>
<feature type="transmembrane region" description="Helical" evidence="7">
    <location>
        <begin position="106"/>
        <end position="127"/>
    </location>
</feature>
<keyword evidence="5 7" id="KW-1133">Transmembrane helix</keyword>
<feature type="transmembrane region" description="Helical" evidence="7">
    <location>
        <begin position="12"/>
        <end position="30"/>
    </location>
</feature>
<evidence type="ECO:0000313" key="10">
    <source>
        <dbReference type="Proteomes" id="UP000621560"/>
    </source>
</evidence>
<protein>
    <submittedName>
        <fullName evidence="9">Carbohydrate ABC transporter permease</fullName>
    </submittedName>
</protein>
<evidence type="ECO:0000256" key="7">
    <source>
        <dbReference type="RuleBase" id="RU363032"/>
    </source>
</evidence>
<dbReference type="CDD" id="cd06261">
    <property type="entry name" value="TM_PBP2"/>
    <property type="match status" value="1"/>
</dbReference>
<dbReference type="RefSeq" id="WP_190921478.1">
    <property type="nucleotide sequence ID" value="NZ_JACXIZ010000064.1"/>
</dbReference>
<feature type="domain" description="ABC transmembrane type-1" evidence="8">
    <location>
        <begin position="68"/>
        <end position="258"/>
    </location>
</feature>
<comment type="similarity">
    <text evidence="7">Belongs to the binding-protein-dependent transport system permease family.</text>
</comment>
<dbReference type="Proteomes" id="UP000621560">
    <property type="component" value="Unassembled WGS sequence"/>
</dbReference>
<evidence type="ECO:0000256" key="1">
    <source>
        <dbReference type="ARBA" id="ARBA00004651"/>
    </source>
</evidence>
<keyword evidence="2 7" id="KW-0813">Transport</keyword>
<keyword evidence="4 7" id="KW-0812">Transmembrane</keyword>
<feature type="transmembrane region" description="Helical" evidence="7">
    <location>
        <begin position="139"/>
        <end position="159"/>
    </location>
</feature>
<name>A0A927BWY2_9BACL</name>
<gene>
    <name evidence="9" type="ORF">IDH44_24640</name>
</gene>
<keyword evidence="10" id="KW-1185">Reference proteome</keyword>
<evidence type="ECO:0000256" key="6">
    <source>
        <dbReference type="ARBA" id="ARBA00023136"/>
    </source>
</evidence>
<sequence length="273" mass="30810">MWKSRKISTNTILLWLYAGFTLFVLLYLTYNSFRTKPDLLSNTFGIPERFTLENYIRLFGEQNFMRYVGNSTLILIGALLLVVVLSSMAAYGLGRFQFRGRNMLTMYFLIGLMFPVQLGIVPIFLLIRSMGLLNTHVSVILILSAGISMPVFLLTVFFARLPKDLYESAKIDGASEWTTFLRVMFPLASPVVFSICIIMSVQIWNQFFVPLLFLNSEANRTIPLLIMKYTSNLMYTMDMAMVASVAATIPVLALFYVLAQRIMDGVSSGGVKG</sequence>